<dbReference type="InterPro" id="IPR037914">
    <property type="entry name" value="SpoVT-AbrB_sf"/>
</dbReference>
<dbReference type="InterPro" id="IPR007159">
    <property type="entry name" value="SpoVT-AbrB_dom"/>
</dbReference>
<evidence type="ECO:0000256" key="2">
    <source>
        <dbReference type="SAM" id="MobiDB-lite"/>
    </source>
</evidence>
<evidence type="ECO:0000313" key="5">
    <source>
        <dbReference type="Proteomes" id="UP000002709"/>
    </source>
</evidence>
<reference evidence="5" key="1">
    <citation type="submission" date="2005-08" db="EMBL/GenBank/DDBJ databases">
        <title>Complete sequence of Pelodictyon luteolum DSM 273.</title>
        <authorList>
            <consortium name="US DOE Joint Genome Institute"/>
            <person name="Copeland A."/>
            <person name="Lucas S."/>
            <person name="Lapidus A."/>
            <person name="Barry K."/>
            <person name="Detter J.C."/>
            <person name="Glavina T."/>
            <person name="Hammon N."/>
            <person name="Israni S."/>
            <person name="Pitluck S."/>
            <person name="Bryant D."/>
            <person name="Schmutz J."/>
            <person name="Larimer F."/>
            <person name="Land M."/>
            <person name="Kyrpides N."/>
            <person name="Ivanova N."/>
            <person name="Richardson P."/>
        </authorList>
    </citation>
    <scope>NUCLEOTIDE SEQUENCE [LARGE SCALE GENOMIC DNA]</scope>
    <source>
        <strain evidence="5">DSM 273 / BCRC 81028 / 2530</strain>
    </source>
</reference>
<feature type="region of interest" description="Disordered" evidence="2">
    <location>
        <begin position="66"/>
        <end position="102"/>
    </location>
</feature>
<dbReference type="RefSeq" id="WP_011357900.1">
    <property type="nucleotide sequence ID" value="NC_007512.1"/>
</dbReference>
<dbReference type="HOGENOM" id="CLU_2274699_0_0_10"/>
<dbReference type="NCBIfam" id="TIGR01439">
    <property type="entry name" value="lp_hng_hel_AbrB"/>
    <property type="match status" value="1"/>
</dbReference>
<dbReference type="KEGG" id="plt:Plut_1166"/>
<keyword evidence="1" id="KW-0238">DNA-binding</keyword>
<dbReference type="Proteomes" id="UP000002709">
    <property type="component" value="Chromosome"/>
</dbReference>
<feature type="compositionally biased region" description="Basic and acidic residues" evidence="2">
    <location>
        <begin position="79"/>
        <end position="102"/>
    </location>
</feature>
<name>Q3B3Q3_CHLL3</name>
<protein>
    <submittedName>
        <fullName evidence="4">Transcriptional regulator, AbrB family</fullName>
    </submittedName>
</protein>
<gene>
    <name evidence="4" type="ordered locus">Plut_1166</name>
</gene>
<dbReference type="AlphaFoldDB" id="Q3B3Q3"/>
<feature type="domain" description="SpoVT-AbrB" evidence="3">
    <location>
        <begin position="1"/>
        <end position="46"/>
    </location>
</feature>
<sequence>MEIRKISEEGRISIPVAIRNKAGLNTGDTVAVRIEGEHIIISKPEPKEDPYLAIAEASLTEWLEAEDEKAWEGLSGPEDNERRKETSGARPQGERRRPEAEP</sequence>
<dbReference type="SMART" id="SM00966">
    <property type="entry name" value="SpoVT_AbrB"/>
    <property type="match status" value="1"/>
</dbReference>
<evidence type="ECO:0000313" key="4">
    <source>
        <dbReference type="EMBL" id="ABB24028.1"/>
    </source>
</evidence>
<keyword evidence="5" id="KW-1185">Reference proteome</keyword>
<dbReference type="PROSITE" id="PS51740">
    <property type="entry name" value="SPOVT_ABRB"/>
    <property type="match status" value="1"/>
</dbReference>
<evidence type="ECO:0000259" key="3">
    <source>
        <dbReference type="PROSITE" id="PS51740"/>
    </source>
</evidence>
<dbReference type="Gene3D" id="2.10.260.10">
    <property type="match status" value="1"/>
</dbReference>
<dbReference type="GO" id="GO:0003677">
    <property type="term" value="F:DNA binding"/>
    <property type="evidence" value="ECO:0007669"/>
    <property type="project" value="UniProtKB-UniRule"/>
</dbReference>
<dbReference type="OrthoDB" id="9811597at2"/>
<dbReference type="Pfam" id="PF04014">
    <property type="entry name" value="MazE_antitoxin"/>
    <property type="match status" value="1"/>
</dbReference>
<evidence type="ECO:0000256" key="1">
    <source>
        <dbReference type="PROSITE-ProRule" id="PRU01076"/>
    </source>
</evidence>
<accession>Q3B3Q3</accession>
<dbReference type="EMBL" id="CP000096">
    <property type="protein sequence ID" value="ABB24028.1"/>
    <property type="molecule type" value="Genomic_DNA"/>
</dbReference>
<dbReference type="SUPFAM" id="SSF89447">
    <property type="entry name" value="AbrB/MazE/MraZ-like"/>
    <property type="match status" value="1"/>
</dbReference>
<proteinExistence type="predicted"/>
<organism evidence="4 5">
    <name type="scientific">Chlorobium luteolum (strain DSM 273 / BCRC 81028 / 2530)</name>
    <name type="common">Pelodictyon luteolum</name>
    <dbReference type="NCBI Taxonomy" id="319225"/>
    <lineage>
        <taxon>Bacteria</taxon>
        <taxon>Pseudomonadati</taxon>
        <taxon>Chlorobiota</taxon>
        <taxon>Chlorobiia</taxon>
        <taxon>Chlorobiales</taxon>
        <taxon>Chlorobiaceae</taxon>
        <taxon>Chlorobium/Pelodictyon group</taxon>
        <taxon>Pelodictyon</taxon>
    </lineage>
</organism>